<evidence type="ECO:0000256" key="1">
    <source>
        <dbReference type="ARBA" id="ARBA00022490"/>
    </source>
</evidence>
<evidence type="ECO:0000313" key="16">
    <source>
        <dbReference type="Proteomes" id="UP000600877"/>
    </source>
</evidence>
<comment type="catalytic activity">
    <reaction evidence="10 11">
        <text>D-alanyl-D-alanine + UDP-N-acetyl-alpha-D-muramoyl-L-alanyl-gamma-D-glutamyl-meso-2,6-diaminopimelate + ATP = UDP-N-acetyl-alpha-D-muramoyl-L-alanyl-gamma-D-glutamyl-meso-2,6-diaminopimeloyl-D-alanyl-D-alanine + ADP + phosphate + H(+)</text>
        <dbReference type="Rhea" id="RHEA:28374"/>
        <dbReference type="ChEBI" id="CHEBI:15378"/>
        <dbReference type="ChEBI" id="CHEBI:30616"/>
        <dbReference type="ChEBI" id="CHEBI:43474"/>
        <dbReference type="ChEBI" id="CHEBI:57822"/>
        <dbReference type="ChEBI" id="CHEBI:61386"/>
        <dbReference type="ChEBI" id="CHEBI:83905"/>
        <dbReference type="ChEBI" id="CHEBI:456216"/>
        <dbReference type="EC" id="6.3.2.10"/>
    </reaction>
</comment>
<dbReference type="InterPro" id="IPR051046">
    <property type="entry name" value="MurCDEF_CellWall_CoF430Synth"/>
</dbReference>
<name>A0ABQ2YML5_9NEIS</name>
<evidence type="ECO:0000259" key="14">
    <source>
        <dbReference type="Pfam" id="PF08245"/>
    </source>
</evidence>
<evidence type="ECO:0000256" key="2">
    <source>
        <dbReference type="ARBA" id="ARBA00022598"/>
    </source>
</evidence>
<keyword evidence="6 10" id="KW-0133">Cell shape</keyword>
<dbReference type="InterPro" id="IPR035911">
    <property type="entry name" value="MurE/MurF_N"/>
</dbReference>
<keyword evidence="2 10" id="KW-0436">Ligase</keyword>
<keyword evidence="5 10" id="KW-0067">ATP-binding</keyword>
<dbReference type="InterPro" id="IPR036565">
    <property type="entry name" value="Mur-like_cat_sf"/>
</dbReference>
<keyword evidence="3 10" id="KW-0132">Cell division</keyword>
<evidence type="ECO:0000256" key="5">
    <source>
        <dbReference type="ARBA" id="ARBA00022840"/>
    </source>
</evidence>
<comment type="subcellular location">
    <subcellularLocation>
        <location evidence="10 11">Cytoplasm</location>
    </subcellularLocation>
</comment>
<keyword evidence="16" id="KW-1185">Reference proteome</keyword>
<dbReference type="InterPro" id="IPR013221">
    <property type="entry name" value="Mur_ligase_cen"/>
</dbReference>
<accession>A0ABQ2YML5</accession>
<evidence type="ECO:0000256" key="6">
    <source>
        <dbReference type="ARBA" id="ARBA00022960"/>
    </source>
</evidence>
<dbReference type="RefSeq" id="WP_189373310.1">
    <property type="nucleotide sequence ID" value="NZ_BMYW01000003.1"/>
</dbReference>
<dbReference type="EC" id="6.3.2.10" evidence="10 11"/>
<keyword evidence="8 10" id="KW-0131">Cell cycle</keyword>
<dbReference type="EMBL" id="BMYW01000003">
    <property type="protein sequence ID" value="GGX86425.1"/>
    <property type="molecule type" value="Genomic_DNA"/>
</dbReference>
<dbReference type="SUPFAM" id="SSF53244">
    <property type="entry name" value="MurD-like peptide ligases, peptide-binding domain"/>
    <property type="match status" value="1"/>
</dbReference>
<dbReference type="Proteomes" id="UP000600877">
    <property type="component" value="Unassembled WGS sequence"/>
</dbReference>
<feature type="binding site" evidence="10">
    <location>
        <begin position="105"/>
        <end position="111"/>
    </location>
    <ligand>
        <name>ATP</name>
        <dbReference type="ChEBI" id="CHEBI:30616"/>
    </ligand>
</feature>
<evidence type="ECO:0000256" key="7">
    <source>
        <dbReference type="ARBA" id="ARBA00022984"/>
    </source>
</evidence>
<organism evidence="15 16">
    <name type="scientific">Vogesella alkaliphila</name>
    <dbReference type="NCBI Taxonomy" id="1193621"/>
    <lineage>
        <taxon>Bacteria</taxon>
        <taxon>Pseudomonadati</taxon>
        <taxon>Pseudomonadota</taxon>
        <taxon>Betaproteobacteria</taxon>
        <taxon>Neisseriales</taxon>
        <taxon>Chromobacteriaceae</taxon>
        <taxon>Vogesella</taxon>
    </lineage>
</organism>
<sequence length="457" mass="47233">MLTLSEAARILSGTLAGSDARFLRVVTDSRAAQAGDLFVALKGDNFDAHDFVPDVLARGAYALVRRDFAPAAGSVIRVDDTRLALGTLAAAWCASLDVKRIGITGSNGKTTVKEMVAAILRAHAGNDAVHATAGNFNNDIGLPLTLLALTPAHRYAVIEMGMNHFGEIRYLTGLARPQVALVNNAMRAHLGGGFDSTADIARAKSEIFEGLTADGVAIINADDAQQPVFAAAAGNHRRLSFGLSAAANVTARDIVASATGSRFVLVCPQGEQAIELPAAGEHNVRNALAAAAVALALDVPLAAIAAGLAAFAGVKGRLQLKQAACGAAVIDDSYNANPDSMKAGIDVLAAYPAPRVFVMGQIGELGDTAPALHAEVGAHARARGIEALLCLGELSRHAAAAYGAGAEYFDDIDALLARLDAVVTPASTVLVKGSRFMRMERVVAHLVTPQQQENGKG</sequence>
<comment type="function">
    <text evidence="10 11">Involved in cell wall formation. Catalyzes the final step in the synthesis of UDP-N-acetylmuramoyl-pentapeptide, the precursor of murein.</text>
</comment>
<dbReference type="Gene3D" id="3.90.190.20">
    <property type="entry name" value="Mur ligase, C-terminal domain"/>
    <property type="match status" value="1"/>
</dbReference>
<dbReference type="Pfam" id="PF02875">
    <property type="entry name" value="Mur_ligase_C"/>
    <property type="match status" value="1"/>
</dbReference>
<dbReference type="PANTHER" id="PTHR43024:SF1">
    <property type="entry name" value="UDP-N-ACETYLMURAMOYL-TRIPEPTIDE--D-ALANYL-D-ALANINE LIGASE"/>
    <property type="match status" value="1"/>
</dbReference>
<dbReference type="Pfam" id="PF01225">
    <property type="entry name" value="Mur_ligase"/>
    <property type="match status" value="1"/>
</dbReference>
<gene>
    <name evidence="10 15" type="primary">murF</name>
    <name evidence="15" type="ORF">GCM10011290_12850</name>
</gene>
<keyword evidence="9 10" id="KW-0961">Cell wall biogenesis/degradation</keyword>
<dbReference type="Gene3D" id="3.40.1190.10">
    <property type="entry name" value="Mur-like, catalytic domain"/>
    <property type="match status" value="1"/>
</dbReference>
<dbReference type="InterPro" id="IPR000713">
    <property type="entry name" value="Mur_ligase_N"/>
</dbReference>
<dbReference type="Pfam" id="PF08245">
    <property type="entry name" value="Mur_ligase_M"/>
    <property type="match status" value="1"/>
</dbReference>
<feature type="domain" description="Mur ligase C-terminal" evidence="13">
    <location>
        <begin position="316"/>
        <end position="435"/>
    </location>
</feature>
<dbReference type="PANTHER" id="PTHR43024">
    <property type="entry name" value="UDP-N-ACETYLMURAMOYL-TRIPEPTIDE--D-ALANYL-D-ALANINE LIGASE"/>
    <property type="match status" value="1"/>
</dbReference>
<dbReference type="InterPro" id="IPR036615">
    <property type="entry name" value="Mur_ligase_C_dom_sf"/>
</dbReference>
<evidence type="ECO:0000256" key="11">
    <source>
        <dbReference type="RuleBase" id="RU004136"/>
    </source>
</evidence>
<keyword evidence="1 10" id="KW-0963">Cytoplasm</keyword>
<proteinExistence type="inferred from homology"/>
<dbReference type="InterPro" id="IPR005863">
    <property type="entry name" value="UDP-N-AcMur_synth"/>
</dbReference>
<feature type="domain" description="Mur ligase central" evidence="14">
    <location>
        <begin position="103"/>
        <end position="294"/>
    </location>
</feature>
<evidence type="ECO:0000313" key="15">
    <source>
        <dbReference type="EMBL" id="GGX86425.1"/>
    </source>
</evidence>
<dbReference type="HAMAP" id="MF_02019">
    <property type="entry name" value="MurF"/>
    <property type="match status" value="1"/>
</dbReference>
<feature type="domain" description="Mur ligase N-terminal catalytic" evidence="12">
    <location>
        <begin position="25"/>
        <end position="91"/>
    </location>
</feature>
<evidence type="ECO:0000256" key="9">
    <source>
        <dbReference type="ARBA" id="ARBA00023316"/>
    </source>
</evidence>
<protein>
    <recommendedName>
        <fullName evidence="10 11">UDP-N-acetylmuramoyl-tripeptide--D-alanyl-D-alanine ligase</fullName>
        <ecNumber evidence="10 11">6.3.2.10</ecNumber>
    </recommendedName>
    <alternativeName>
        <fullName evidence="10">D-alanyl-D-alanine-adding enzyme</fullName>
    </alternativeName>
</protein>
<dbReference type="SUPFAM" id="SSF53623">
    <property type="entry name" value="MurD-like peptide ligases, catalytic domain"/>
    <property type="match status" value="1"/>
</dbReference>
<comment type="caution">
    <text evidence="15">The sequence shown here is derived from an EMBL/GenBank/DDBJ whole genome shotgun (WGS) entry which is preliminary data.</text>
</comment>
<evidence type="ECO:0000256" key="4">
    <source>
        <dbReference type="ARBA" id="ARBA00022741"/>
    </source>
</evidence>
<dbReference type="Gene3D" id="3.40.1390.10">
    <property type="entry name" value="MurE/MurF, N-terminal domain"/>
    <property type="match status" value="1"/>
</dbReference>
<evidence type="ECO:0000256" key="10">
    <source>
        <dbReference type="HAMAP-Rule" id="MF_02019"/>
    </source>
</evidence>
<dbReference type="GO" id="GO:0016874">
    <property type="term" value="F:ligase activity"/>
    <property type="evidence" value="ECO:0007669"/>
    <property type="project" value="UniProtKB-KW"/>
</dbReference>
<evidence type="ECO:0000256" key="3">
    <source>
        <dbReference type="ARBA" id="ARBA00022618"/>
    </source>
</evidence>
<keyword evidence="7 10" id="KW-0573">Peptidoglycan synthesis</keyword>
<comment type="similarity">
    <text evidence="10">Belongs to the MurCDEF family. MurF subfamily.</text>
</comment>
<dbReference type="SUPFAM" id="SSF63418">
    <property type="entry name" value="MurE/MurF N-terminal domain"/>
    <property type="match status" value="1"/>
</dbReference>
<evidence type="ECO:0000259" key="12">
    <source>
        <dbReference type="Pfam" id="PF01225"/>
    </source>
</evidence>
<evidence type="ECO:0000256" key="8">
    <source>
        <dbReference type="ARBA" id="ARBA00023306"/>
    </source>
</evidence>
<keyword evidence="4 10" id="KW-0547">Nucleotide-binding</keyword>
<evidence type="ECO:0000259" key="13">
    <source>
        <dbReference type="Pfam" id="PF02875"/>
    </source>
</evidence>
<comment type="pathway">
    <text evidence="10 11">Cell wall biogenesis; peptidoglycan biosynthesis.</text>
</comment>
<dbReference type="NCBIfam" id="TIGR01143">
    <property type="entry name" value="murF"/>
    <property type="match status" value="1"/>
</dbReference>
<dbReference type="InterPro" id="IPR004101">
    <property type="entry name" value="Mur_ligase_C"/>
</dbReference>
<reference evidence="16" key="1">
    <citation type="journal article" date="2019" name="Int. J. Syst. Evol. Microbiol.">
        <title>The Global Catalogue of Microorganisms (GCM) 10K type strain sequencing project: providing services to taxonomists for standard genome sequencing and annotation.</title>
        <authorList>
            <consortium name="The Broad Institute Genomics Platform"/>
            <consortium name="The Broad Institute Genome Sequencing Center for Infectious Disease"/>
            <person name="Wu L."/>
            <person name="Ma J."/>
        </authorList>
    </citation>
    <scope>NUCLEOTIDE SEQUENCE [LARGE SCALE GENOMIC DNA]</scope>
    <source>
        <strain evidence="16">KCTC 32041</strain>
    </source>
</reference>